<organism evidence="6 7">
    <name type="scientific">Polyrhizophydium stewartii</name>
    <dbReference type="NCBI Taxonomy" id="2732419"/>
    <lineage>
        <taxon>Eukaryota</taxon>
        <taxon>Fungi</taxon>
        <taxon>Fungi incertae sedis</taxon>
        <taxon>Chytridiomycota</taxon>
        <taxon>Chytridiomycota incertae sedis</taxon>
        <taxon>Chytridiomycetes</taxon>
        <taxon>Rhizophydiales</taxon>
        <taxon>Rhizophydiales incertae sedis</taxon>
        <taxon>Polyrhizophydium</taxon>
    </lineage>
</organism>
<evidence type="ECO:0000256" key="4">
    <source>
        <dbReference type="SAM" id="MobiDB-lite"/>
    </source>
</evidence>
<dbReference type="PANTHER" id="PTHR12346:SF33">
    <property type="entry name" value="HISTONE DEACETYLASE INTERACTING DOMAIN-CONTAINING PROTEIN"/>
    <property type="match status" value="1"/>
</dbReference>
<comment type="caution">
    <text evidence="6">The sequence shown here is derived from an EMBL/GenBank/DDBJ whole genome shotgun (WGS) entry which is preliminary data.</text>
</comment>
<protein>
    <recommendedName>
        <fullName evidence="8">Paired amphipathic helix protein Sin3a</fullName>
    </recommendedName>
</protein>
<dbReference type="Proteomes" id="UP001527925">
    <property type="component" value="Unassembled WGS sequence"/>
</dbReference>
<dbReference type="InterPro" id="IPR003822">
    <property type="entry name" value="PAH"/>
</dbReference>
<evidence type="ECO:0000313" key="7">
    <source>
        <dbReference type="Proteomes" id="UP001527925"/>
    </source>
</evidence>
<evidence type="ECO:0000256" key="1">
    <source>
        <dbReference type="ARBA" id="ARBA00004123"/>
    </source>
</evidence>
<sequence>MNQGGPSGAAPATTASGTSGARAAPDAVPDAAPGAAGEQQPSPQQEPQQPKSIHRALDFLDAVKATATQAEFVEFLGLLRQFKAGQIAADSLHNQVTALLGAYPDLLQDFAEFLPPVPSPPSPVAPPIEAAAAAAAAARPPHDAAQAARVHILHGHELLPSRRSASSATPVASTPTATPTQATARPPRSVRSQASAASTTTTARAAAATDAATRMLSSGAGAGGEPAMSFSQAIDFIHVVRAESAGNPKLYTDFLELLRSSHQGMQPLSKLIDDVRVLFADKPDLLRRFLEFLPQPAAEGTQSAMPETESDDHAGEDEYDNDEGVRDGHMHVQGRGGLGEPLAPAPIHAHAPLPTLAEEVSEADDGAEADIEDADERSMPRGDSSATLLGHDAAGDERDAREGRPPHPGRKPLLRSNGVYGFFGRTGQAKANGVGDAERQPLIPPSQAYATFGSPPLGAGDAGAAPGLVVTAATPSLGERSSVSGSVRADVESNTGDAVREARLRKRVTSTMVLAIVGWLLVVSVIGYLVLEHLL</sequence>
<keyword evidence="7" id="KW-1185">Reference proteome</keyword>
<dbReference type="PROSITE" id="PS51477">
    <property type="entry name" value="PAH"/>
    <property type="match status" value="2"/>
</dbReference>
<feature type="compositionally biased region" description="Low complexity" evidence="4">
    <location>
        <begin position="8"/>
        <end position="50"/>
    </location>
</feature>
<feature type="transmembrane region" description="Helical" evidence="5">
    <location>
        <begin position="512"/>
        <end position="531"/>
    </location>
</feature>
<proteinExistence type="predicted"/>
<accession>A0ABR4MX99</accession>
<dbReference type="EMBL" id="JADGIZ020000084">
    <property type="protein sequence ID" value="KAL2911888.1"/>
    <property type="molecule type" value="Genomic_DNA"/>
</dbReference>
<dbReference type="Pfam" id="PF02671">
    <property type="entry name" value="PAH"/>
    <property type="match status" value="2"/>
</dbReference>
<keyword evidence="5" id="KW-0812">Transmembrane</keyword>
<reference evidence="6 7" key="1">
    <citation type="submission" date="2023-09" db="EMBL/GenBank/DDBJ databases">
        <title>Pangenome analysis of Batrachochytrium dendrobatidis and related Chytrids.</title>
        <authorList>
            <person name="Yacoub M.N."/>
            <person name="Stajich J.E."/>
            <person name="James T.Y."/>
        </authorList>
    </citation>
    <scope>NUCLEOTIDE SEQUENCE [LARGE SCALE GENOMIC DNA]</scope>
    <source>
        <strain evidence="6 7">JEL0888</strain>
    </source>
</reference>
<keyword evidence="5" id="KW-0472">Membrane</keyword>
<feature type="compositionally biased region" description="Acidic residues" evidence="4">
    <location>
        <begin position="359"/>
        <end position="375"/>
    </location>
</feature>
<evidence type="ECO:0000313" key="6">
    <source>
        <dbReference type="EMBL" id="KAL2911888.1"/>
    </source>
</evidence>
<comment type="subcellular location">
    <subcellularLocation>
        <location evidence="1 3">Nucleus</location>
    </subcellularLocation>
</comment>
<feature type="region of interest" description="Disordered" evidence="4">
    <location>
        <begin position="1"/>
        <end position="51"/>
    </location>
</feature>
<feature type="region of interest" description="Disordered" evidence="4">
    <location>
        <begin position="161"/>
        <end position="206"/>
    </location>
</feature>
<gene>
    <name evidence="6" type="ORF">HK105_208608</name>
</gene>
<evidence type="ECO:0000256" key="3">
    <source>
        <dbReference type="PROSITE-ProRule" id="PRU00810"/>
    </source>
</evidence>
<feature type="region of interest" description="Disordered" evidence="4">
    <location>
        <begin position="297"/>
        <end position="417"/>
    </location>
</feature>
<feature type="compositionally biased region" description="Low complexity" evidence="4">
    <location>
        <begin position="341"/>
        <end position="357"/>
    </location>
</feature>
<keyword evidence="2 3" id="KW-0539">Nucleus</keyword>
<name>A0ABR4MX99_9FUNG</name>
<dbReference type="InterPro" id="IPR036600">
    <property type="entry name" value="PAH_sf"/>
</dbReference>
<evidence type="ECO:0000256" key="2">
    <source>
        <dbReference type="ARBA" id="ARBA00023242"/>
    </source>
</evidence>
<evidence type="ECO:0000256" key="5">
    <source>
        <dbReference type="SAM" id="Phobius"/>
    </source>
</evidence>
<feature type="compositionally biased region" description="Acidic residues" evidence="4">
    <location>
        <begin position="308"/>
        <end position="322"/>
    </location>
</feature>
<dbReference type="InterPro" id="IPR039774">
    <property type="entry name" value="Sin3-like"/>
</dbReference>
<keyword evidence="5" id="KW-1133">Transmembrane helix</keyword>
<dbReference type="Gene3D" id="1.20.1160.11">
    <property type="entry name" value="Paired amphipathic helix"/>
    <property type="match status" value="2"/>
</dbReference>
<dbReference type="PANTHER" id="PTHR12346">
    <property type="entry name" value="SIN3B-RELATED"/>
    <property type="match status" value="1"/>
</dbReference>
<feature type="compositionally biased region" description="Basic and acidic residues" evidence="4">
    <location>
        <begin position="393"/>
        <end position="405"/>
    </location>
</feature>
<evidence type="ECO:0008006" key="8">
    <source>
        <dbReference type="Google" id="ProtNLM"/>
    </source>
</evidence>
<dbReference type="SUPFAM" id="SSF47762">
    <property type="entry name" value="PAH2 domain"/>
    <property type="match status" value="2"/>
</dbReference>